<dbReference type="Gene3D" id="3.40.50.300">
    <property type="entry name" value="P-loop containing nucleotide triphosphate hydrolases"/>
    <property type="match status" value="1"/>
</dbReference>
<dbReference type="Proteomes" id="UP000516028">
    <property type="component" value="Chromosome"/>
</dbReference>
<proteinExistence type="predicted"/>
<dbReference type="PANTHER" id="PTHR19211">
    <property type="entry name" value="ATP-BINDING TRANSPORT PROTEIN-RELATED"/>
    <property type="match status" value="1"/>
</dbReference>
<evidence type="ECO:0000259" key="2">
    <source>
        <dbReference type="Pfam" id="PF00005"/>
    </source>
</evidence>
<keyword evidence="3" id="KW-0067">ATP-binding</keyword>
<keyword evidence="3" id="KW-0547">Nucleotide-binding</keyword>
<gene>
    <name evidence="3" type="ORF">H9K75_01925</name>
</gene>
<name>A0A7H0GL02_9BURK</name>
<dbReference type="InterPro" id="IPR003439">
    <property type="entry name" value="ABC_transporter-like_ATP-bd"/>
</dbReference>
<keyword evidence="4" id="KW-1185">Reference proteome</keyword>
<reference evidence="3 4" key="1">
    <citation type="submission" date="2020-08" db="EMBL/GenBank/DDBJ databases">
        <title>Genome sequence of Diaphorobacter aerolatus KACC 16536T.</title>
        <authorList>
            <person name="Hyun D.-W."/>
            <person name="Bae J.-W."/>
        </authorList>
    </citation>
    <scope>NUCLEOTIDE SEQUENCE [LARGE SCALE GENOMIC DNA]</scope>
    <source>
        <strain evidence="3 4">KACC 16536</strain>
    </source>
</reference>
<sequence>MITLRNVTLRRSARVLLDSTSVTINPGEKVGLVGRNGAGKSTLFALLNGSLHEDAGEFHIPAHWLMAQVEQNMPETSESATAFVLDGDSRLTELRAALHEAEVAGDGMAIAQAHSDLADAGFHDATSRAQSLILASAFRYTSWNGR</sequence>
<organism evidence="3 4">
    <name type="scientific">Diaphorobacter aerolatus</name>
    <dbReference type="NCBI Taxonomy" id="1288495"/>
    <lineage>
        <taxon>Bacteria</taxon>
        <taxon>Pseudomonadati</taxon>
        <taxon>Pseudomonadota</taxon>
        <taxon>Betaproteobacteria</taxon>
        <taxon>Burkholderiales</taxon>
        <taxon>Comamonadaceae</taxon>
        <taxon>Diaphorobacter</taxon>
    </lineage>
</organism>
<dbReference type="AlphaFoldDB" id="A0A7H0GL02"/>
<feature type="domain" description="ABC transporter" evidence="2">
    <location>
        <begin position="17"/>
        <end position="71"/>
    </location>
</feature>
<dbReference type="PANTHER" id="PTHR19211:SF14">
    <property type="entry name" value="ATP-BINDING CASSETTE SUB-FAMILY F MEMBER 1"/>
    <property type="match status" value="1"/>
</dbReference>
<evidence type="ECO:0000313" key="4">
    <source>
        <dbReference type="Proteomes" id="UP000516028"/>
    </source>
</evidence>
<dbReference type="InterPro" id="IPR027417">
    <property type="entry name" value="P-loop_NTPase"/>
</dbReference>
<dbReference type="SUPFAM" id="SSF52540">
    <property type="entry name" value="P-loop containing nucleoside triphosphate hydrolases"/>
    <property type="match status" value="1"/>
</dbReference>
<evidence type="ECO:0000313" key="3">
    <source>
        <dbReference type="EMBL" id="QNP48968.1"/>
    </source>
</evidence>
<dbReference type="InterPro" id="IPR050611">
    <property type="entry name" value="ABCF"/>
</dbReference>
<protein>
    <submittedName>
        <fullName evidence="3">ATP-binding cassette domain-containing protein</fullName>
    </submittedName>
</protein>
<evidence type="ECO:0000256" key="1">
    <source>
        <dbReference type="ARBA" id="ARBA00022737"/>
    </source>
</evidence>
<keyword evidence="1" id="KW-0677">Repeat</keyword>
<dbReference type="GO" id="GO:0016887">
    <property type="term" value="F:ATP hydrolysis activity"/>
    <property type="evidence" value="ECO:0007669"/>
    <property type="project" value="InterPro"/>
</dbReference>
<dbReference type="EMBL" id="CP060783">
    <property type="protein sequence ID" value="QNP48968.1"/>
    <property type="molecule type" value="Genomic_DNA"/>
</dbReference>
<dbReference type="GO" id="GO:0005524">
    <property type="term" value="F:ATP binding"/>
    <property type="evidence" value="ECO:0007669"/>
    <property type="project" value="UniProtKB-KW"/>
</dbReference>
<dbReference type="Pfam" id="PF00005">
    <property type="entry name" value="ABC_tran"/>
    <property type="match status" value="1"/>
</dbReference>
<accession>A0A7H0GL02</accession>
<dbReference type="KEGG" id="daer:H9K75_01925"/>